<dbReference type="GO" id="GO:0005886">
    <property type="term" value="C:plasma membrane"/>
    <property type="evidence" value="ECO:0007669"/>
    <property type="project" value="UniProtKB-SubCell"/>
</dbReference>
<evidence type="ECO:0000256" key="4">
    <source>
        <dbReference type="ARBA" id="ARBA00022692"/>
    </source>
</evidence>
<comment type="caution">
    <text evidence="8">The sequence shown here is derived from an EMBL/GenBank/DDBJ whole genome shotgun (WGS) entry which is preliminary data.</text>
</comment>
<dbReference type="RefSeq" id="WP_034777056.1">
    <property type="nucleotide sequence ID" value="NZ_JPER01000009.1"/>
</dbReference>
<dbReference type="eggNOG" id="COG1863">
    <property type="taxonomic scope" value="Bacteria"/>
</dbReference>
<evidence type="ECO:0000256" key="7">
    <source>
        <dbReference type="SAM" id="Phobius"/>
    </source>
</evidence>
<evidence type="ECO:0000256" key="2">
    <source>
        <dbReference type="ARBA" id="ARBA00006228"/>
    </source>
</evidence>
<organism evidence="8 9">
    <name type="scientific">Pseudidiomarina salinarum</name>
    <dbReference type="NCBI Taxonomy" id="435908"/>
    <lineage>
        <taxon>Bacteria</taxon>
        <taxon>Pseudomonadati</taxon>
        <taxon>Pseudomonadota</taxon>
        <taxon>Gammaproteobacteria</taxon>
        <taxon>Alteromonadales</taxon>
        <taxon>Idiomarinaceae</taxon>
        <taxon>Pseudidiomarina</taxon>
    </lineage>
</organism>
<dbReference type="EMBL" id="JPER01000009">
    <property type="protein sequence ID" value="KFZ30110.1"/>
    <property type="molecule type" value="Genomic_DNA"/>
</dbReference>
<evidence type="ECO:0000256" key="5">
    <source>
        <dbReference type="ARBA" id="ARBA00022989"/>
    </source>
</evidence>
<evidence type="ECO:0000256" key="3">
    <source>
        <dbReference type="ARBA" id="ARBA00022475"/>
    </source>
</evidence>
<keyword evidence="9" id="KW-1185">Reference proteome</keyword>
<dbReference type="Proteomes" id="UP000054363">
    <property type="component" value="Unassembled WGS sequence"/>
</dbReference>
<name>A0A094IQZ7_9GAMM</name>
<evidence type="ECO:0000313" key="8">
    <source>
        <dbReference type="EMBL" id="KFZ30110.1"/>
    </source>
</evidence>
<keyword evidence="6 7" id="KW-0472">Membrane</keyword>
<dbReference type="PANTHER" id="PTHR34584:SF1">
    <property type="entry name" value="NA(+)_H(+) ANTIPORTER SUBUNIT E1"/>
    <property type="match status" value="1"/>
</dbReference>
<protein>
    <submittedName>
        <fullName evidence="8">Cation:proton antiporter</fullName>
    </submittedName>
</protein>
<comment type="similarity">
    <text evidence="2">Belongs to the CPA3 antiporters (TC 2.A.63) subunit E family.</text>
</comment>
<evidence type="ECO:0000256" key="6">
    <source>
        <dbReference type="ARBA" id="ARBA00023136"/>
    </source>
</evidence>
<reference evidence="8 9" key="1">
    <citation type="submission" date="2014-06" db="EMBL/GenBank/DDBJ databases">
        <title>The draft genome sequence of Idiomarina salinarum ISL-52.</title>
        <authorList>
            <person name="Du J."/>
            <person name="Shao Z."/>
        </authorList>
    </citation>
    <scope>NUCLEOTIDE SEQUENCE [LARGE SCALE GENOMIC DNA]</scope>
    <source>
        <strain evidence="8 9">ISL-52</strain>
    </source>
</reference>
<dbReference type="Pfam" id="PF01899">
    <property type="entry name" value="MNHE"/>
    <property type="match status" value="1"/>
</dbReference>
<dbReference type="NCBIfam" id="NF006518">
    <property type="entry name" value="PRK08965.1-2"/>
    <property type="match status" value="1"/>
</dbReference>
<dbReference type="OrthoDB" id="9807187at2"/>
<gene>
    <name evidence="8" type="ORF">IDSA_11700</name>
</gene>
<feature type="transmembrane region" description="Helical" evidence="7">
    <location>
        <begin position="12"/>
        <end position="40"/>
    </location>
</feature>
<dbReference type="PIRSF" id="PIRSF019239">
    <property type="entry name" value="MrpE"/>
    <property type="match status" value="1"/>
</dbReference>
<keyword evidence="3" id="KW-1003">Cell membrane</keyword>
<comment type="subcellular location">
    <subcellularLocation>
        <location evidence="1">Cell membrane</location>
        <topology evidence="1">Multi-pass membrane protein</topology>
    </subcellularLocation>
</comment>
<keyword evidence="4 7" id="KW-0812">Transmembrane</keyword>
<proteinExistence type="inferred from homology"/>
<feature type="transmembrane region" description="Helical" evidence="7">
    <location>
        <begin position="60"/>
        <end position="84"/>
    </location>
</feature>
<dbReference type="InterPro" id="IPR002758">
    <property type="entry name" value="Cation_antiport_E"/>
</dbReference>
<keyword evidence="5 7" id="KW-1133">Transmembrane helix</keyword>
<evidence type="ECO:0000313" key="9">
    <source>
        <dbReference type="Proteomes" id="UP000054363"/>
    </source>
</evidence>
<dbReference type="PANTHER" id="PTHR34584">
    <property type="entry name" value="NA(+)/H(+) ANTIPORTER SUBUNIT E1"/>
    <property type="match status" value="1"/>
</dbReference>
<dbReference type="GO" id="GO:0008324">
    <property type="term" value="F:monoatomic cation transmembrane transporter activity"/>
    <property type="evidence" value="ECO:0007669"/>
    <property type="project" value="InterPro"/>
</dbReference>
<accession>A0A094IQZ7</accession>
<evidence type="ECO:0000256" key="1">
    <source>
        <dbReference type="ARBA" id="ARBA00004651"/>
    </source>
</evidence>
<dbReference type="STRING" id="435908.IDSA_11700"/>
<dbReference type="AlphaFoldDB" id="A0A094IQZ7"/>
<sequence length="162" mass="18342">MSKFIPAPWLSLFLLVFWLLLQNSITPGLIVLGAVFALLIPLYTNRARDFRLTLHRPLKALQYIVLLIIDIILSNFNIAAIILLPQRKVKPALIEYPLDITGEIPTTILASTISLTPGTITAEVSRDGRSLLIHGLNVQDPEAMIEQIKNRYERRLKEIFQC</sequence>